<reference evidence="1 2" key="1">
    <citation type="journal article" date="2017" name="Curr. Biol.">
        <title>The Evolution of Venom by Co-option of Single-Copy Genes.</title>
        <authorList>
            <person name="Martinson E.O."/>
            <person name="Mrinalini"/>
            <person name="Kelkar Y.D."/>
            <person name="Chang C.H."/>
            <person name="Werren J.H."/>
        </authorList>
    </citation>
    <scope>NUCLEOTIDE SEQUENCE [LARGE SCALE GENOMIC DNA]</scope>
    <source>
        <strain evidence="1 2">Alberta</strain>
        <tissue evidence="1">Whole body</tissue>
    </source>
</reference>
<gene>
    <name evidence="1" type="ORF">TSAR_009026</name>
</gene>
<dbReference type="AlphaFoldDB" id="A0A232EGP2"/>
<name>A0A232EGP2_9HYME</name>
<comment type="caution">
    <text evidence="1">The sequence shown here is derived from an EMBL/GenBank/DDBJ whole genome shotgun (WGS) entry which is preliminary data.</text>
</comment>
<accession>A0A232EGP2</accession>
<evidence type="ECO:0000313" key="1">
    <source>
        <dbReference type="EMBL" id="OXU17508.1"/>
    </source>
</evidence>
<sequence>MKEEWRKYDPTGKLFPKGNGQSSVPILIEFPSDLYAQSRNSYYKKLRTVIKILGLLALL</sequence>
<keyword evidence="2" id="KW-1185">Reference proteome</keyword>
<dbReference type="EMBL" id="NNAY01004728">
    <property type="protein sequence ID" value="OXU17508.1"/>
    <property type="molecule type" value="Genomic_DNA"/>
</dbReference>
<organism evidence="1 2">
    <name type="scientific">Trichomalopsis sarcophagae</name>
    <dbReference type="NCBI Taxonomy" id="543379"/>
    <lineage>
        <taxon>Eukaryota</taxon>
        <taxon>Metazoa</taxon>
        <taxon>Ecdysozoa</taxon>
        <taxon>Arthropoda</taxon>
        <taxon>Hexapoda</taxon>
        <taxon>Insecta</taxon>
        <taxon>Pterygota</taxon>
        <taxon>Neoptera</taxon>
        <taxon>Endopterygota</taxon>
        <taxon>Hymenoptera</taxon>
        <taxon>Apocrita</taxon>
        <taxon>Proctotrupomorpha</taxon>
        <taxon>Chalcidoidea</taxon>
        <taxon>Pteromalidae</taxon>
        <taxon>Pteromalinae</taxon>
        <taxon>Trichomalopsis</taxon>
    </lineage>
</organism>
<evidence type="ECO:0000313" key="2">
    <source>
        <dbReference type="Proteomes" id="UP000215335"/>
    </source>
</evidence>
<dbReference type="Proteomes" id="UP000215335">
    <property type="component" value="Unassembled WGS sequence"/>
</dbReference>
<protein>
    <submittedName>
        <fullName evidence="1">Uncharacterized protein</fullName>
    </submittedName>
</protein>
<proteinExistence type="predicted"/>